<dbReference type="GO" id="GO:0008270">
    <property type="term" value="F:zinc ion binding"/>
    <property type="evidence" value="ECO:0007669"/>
    <property type="project" value="UniProtKB-KW"/>
</dbReference>
<evidence type="ECO:0000313" key="7">
    <source>
        <dbReference type="Proteomes" id="UP000694569"/>
    </source>
</evidence>
<dbReference type="GeneTree" id="ENSGT01030000234583"/>
<dbReference type="SMART" id="SM00184">
    <property type="entry name" value="RING"/>
    <property type="match status" value="1"/>
</dbReference>
<keyword evidence="2 4" id="KW-0863">Zinc-finger</keyword>
<keyword evidence="7" id="KW-1185">Reference proteome</keyword>
<dbReference type="OrthoDB" id="9049620at2759"/>
<dbReference type="SUPFAM" id="SSF57850">
    <property type="entry name" value="RING/U-box"/>
    <property type="match status" value="1"/>
</dbReference>
<dbReference type="InterPro" id="IPR027370">
    <property type="entry name" value="Znf-RING_euk"/>
</dbReference>
<name>A0A8C5MDI0_9ANUR</name>
<organism evidence="6 7">
    <name type="scientific">Leptobrachium leishanense</name>
    <name type="common">Leishan spiny toad</name>
    <dbReference type="NCBI Taxonomy" id="445787"/>
    <lineage>
        <taxon>Eukaryota</taxon>
        <taxon>Metazoa</taxon>
        <taxon>Chordata</taxon>
        <taxon>Craniata</taxon>
        <taxon>Vertebrata</taxon>
        <taxon>Euteleostomi</taxon>
        <taxon>Amphibia</taxon>
        <taxon>Batrachia</taxon>
        <taxon>Anura</taxon>
        <taxon>Pelobatoidea</taxon>
        <taxon>Megophryidae</taxon>
        <taxon>Leptobrachium</taxon>
    </lineage>
</organism>
<evidence type="ECO:0000256" key="2">
    <source>
        <dbReference type="ARBA" id="ARBA00022771"/>
    </source>
</evidence>
<evidence type="ECO:0000256" key="3">
    <source>
        <dbReference type="ARBA" id="ARBA00022833"/>
    </source>
</evidence>
<dbReference type="InterPro" id="IPR013083">
    <property type="entry name" value="Znf_RING/FYVE/PHD"/>
</dbReference>
<dbReference type="InterPro" id="IPR017907">
    <property type="entry name" value="Znf_RING_CS"/>
</dbReference>
<dbReference type="Pfam" id="PF13445">
    <property type="entry name" value="zf-RING_UBOX"/>
    <property type="match status" value="1"/>
</dbReference>
<evidence type="ECO:0000313" key="6">
    <source>
        <dbReference type="Ensembl" id="ENSLLEP00000010450.1"/>
    </source>
</evidence>
<sequence>DTHQAEAEFSSYHEEYLQNFFYRSFPCCLFPAIRMASADLRYELTCSICMDVYMDPVTLMCGHSFCQFCIGDKLESQKRSGSKVYACPECRMRFQECPILTRNDELHKKARSFLDIHPKRIFCTYCIQVPPTSSLENQKWPSDKKDPDYSLFEDATCNSTTCSLAGERSVHQVETLNETHQNVSEMFNQANPIGFNVKNIPGFVEYLLNRLFFKSAAKSLFIYLFLRIF</sequence>
<reference evidence="6" key="1">
    <citation type="submission" date="2025-08" db="UniProtKB">
        <authorList>
            <consortium name="Ensembl"/>
        </authorList>
    </citation>
    <scope>IDENTIFICATION</scope>
</reference>
<accession>A0A8C5MDI0</accession>
<dbReference type="InterPro" id="IPR051051">
    <property type="entry name" value="E3_ubiq-ligase_TRIM/RNF"/>
</dbReference>
<dbReference type="Gene3D" id="3.30.40.10">
    <property type="entry name" value="Zinc/RING finger domain, C3HC4 (zinc finger)"/>
    <property type="match status" value="1"/>
</dbReference>
<proteinExistence type="predicted"/>
<dbReference type="PANTHER" id="PTHR25465:SF71">
    <property type="entry name" value="E3 UBIQUITIN-PROTEIN LIGASE TRIM39-LIKE"/>
    <property type="match status" value="1"/>
</dbReference>
<reference evidence="6" key="2">
    <citation type="submission" date="2025-09" db="UniProtKB">
        <authorList>
            <consortium name="Ensembl"/>
        </authorList>
    </citation>
    <scope>IDENTIFICATION</scope>
</reference>
<keyword evidence="1" id="KW-0479">Metal-binding</keyword>
<dbReference type="InterPro" id="IPR001841">
    <property type="entry name" value="Znf_RING"/>
</dbReference>
<dbReference type="AlphaFoldDB" id="A0A8C5MDI0"/>
<feature type="domain" description="RING-type" evidence="5">
    <location>
        <begin position="46"/>
        <end position="91"/>
    </location>
</feature>
<dbReference type="PANTHER" id="PTHR25465">
    <property type="entry name" value="B-BOX DOMAIN CONTAINING"/>
    <property type="match status" value="1"/>
</dbReference>
<dbReference type="PROSITE" id="PS00518">
    <property type="entry name" value="ZF_RING_1"/>
    <property type="match status" value="1"/>
</dbReference>
<protein>
    <recommendedName>
        <fullName evidence="5">RING-type domain-containing protein</fullName>
    </recommendedName>
</protein>
<dbReference type="Ensembl" id="ENSLLET00000010857.1">
    <property type="protein sequence ID" value="ENSLLEP00000010450.1"/>
    <property type="gene ID" value="ENSLLEG00000006659.1"/>
</dbReference>
<evidence type="ECO:0000256" key="4">
    <source>
        <dbReference type="PROSITE-ProRule" id="PRU00175"/>
    </source>
</evidence>
<dbReference type="Proteomes" id="UP000694569">
    <property type="component" value="Unplaced"/>
</dbReference>
<keyword evidence="3" id="KW-0862">Zinc</keyword>
<evidence type="ECO:0000256" key="1">
    <source>
        <dbReference type="ARBA" id="ARBA00022723"/>
    </source>
</evidence>
<dbReference type="PROSITE" id="PS50089">
    <property type="entry name" value="ZF_RING_2"/>
    <property type="match status" value="1"/>
</dbReference>
<evidence type="ECO:0000259" key="5">
    <source>
        <dbReference type="PROSITE" id="PS50089"/>
    </source>
</evidence>